<evidence type="ECO:0000256" key="4">
    <source>
        <dbReference type="ARBA" id="ARBA00022759"/>
    </source>
</evidence>
<keyword evidence="6" id="KW-0694">RNA-binding</keyword>
<dbReference type="Gene3D" id="3.30.920.30">
    <property type="entry name" value="Hypothetical protein"/>
    <property type="match status" value="1"/>
</dbReference>
<gene>
    <name evidence="8" type="ORF">ENX03_09615</name>
</gene>
<evidence type="ECO:0000256" key="1">
    <source>
        <dbReference type="ARBA" id="ARBA00006620"/>
    </source>
</evidence>
<keyword evidence="4" id="KW-0255">Endonuclease</keyword>
<dbReference type="GO" id="GO:0003729">
    <property type="term" value="F:mRNA binding"/>
    <property type="evidence" value="ECO:0007669"/>
    <property type="project" value="InterPro"/>
</dbReference>
<proteinExistence type="inferred from homology"/>
<dbReference type="SUPFAM" id="SSF54786">
    <property type="entry name" value="YcfA/nrd intein domain"/>
    <property type="match status" value="1"/>
</dbReference>
<evidence type="ECO:0000313" key="8">
    <source>
        <dbReference type="EMBL" id="HFT94166.1"/>
    </source>
</evidence>
<sequence length="70" mass="8159">MTKLPELSHERIVRALKKAGFWILREGKHTLMTDGRNLTIIPRHRVIKTKTLKSILEGAEIAPERFRELL</sequence>
<keyword evidence="2" id="KW-1277">Toxin-antitoxin system</keyword>
<organism evidence="8">
    <name type="scientific">Leptospirillum ferriphilum</name>
    <dbReference type="NCBI Taxonomy" id="178606"/>
    <lineage>
        <taxon>Bacteria</taxon>
        <taxon>Pseudomonadati</taxon>
        <taxon>Nitrospirota</taxon>
        <taxon>Nitrospiria</taxon>
        <taxon>Nitrospirales</taxon>
        <taxon>Nitrospiraceae</taxon>
        <taxon>Leptospirillum</taxon>
    </lineage>
</organism>
<comment type="caution">
    <text evidence="8">The sequence shown here is derived from an EMBL/GenBank/DDBJ whole genome shotgun (WGS) entry which is preliminary data.</text>
</comment>
<dbReference type="InterPro" id="IPR012933">
    <property type="entry name" value="HicA_mRNA_interferase"/>
</dbReference>
<name>A0A7C3LTQ0_9BACT</name>
<protein>
    <submittedName>
        <fullName evidence="8">Addiction module toxin, HicA family</fullName>
    </submittedName>
</protein>
<accession>A0A7C3LTQ0</accession>
<keyword evidence="3" id="KW-0540">Nuclease</keyword>
<evidence type="ECO:0000256" key="2">
    <source>
        <dbReference type="ARBA" id="ARBA00022649"/>
    </source>
</evidence>
<reference evidence="8" key="1">
    <citation type="journal article" date="2020" name="mSystems">
        <title>Genome- and Community-Level Interaction Insights into Carbon Utilization and Element Cycling Functions of Hydrothermarchaeota in Hydrothermal Sediment.</title>
        <authorList>
            <person name="Zhou Z."/>
            <person name="Liu Y."/>
            <person name="Xu W."/>
            <person name="Pan J."/>
            <person name="Luo Z.H."/>
            <person name="Li M."/>
        </authorList>
    </citation>
    <scope>NUCLEOTIDE SEQUENCE [LARGE SCALE GENOMIC DNA]</scope>
    <source>
        <strain evidence="8">SpSt-902</strain>
    </source>
</reference>
<dbReference type="Pfam" id="PF07927">
    <property type="entry name" value="HicA_toxin"/>
    <property type="match status" value="1"/>
</dbReference>
<comment type="similarity">
    <text evidence="1">Belongs to the HicA mRNA interferase family.</text>
</comment>
<dbReference type="GO" id="GO:0016787">
    <property type="term" value="F:hydrolase activity"/>
    <property type="evidence" value="ECO:0007669"/>
    <property type="project" value="UniProtKB-KW"/>
</dbReference>
<dbReference type="GO" id="GO:0004519">
    <property type="term" value="F:endonuclease activity"/>
    <property type="evidence" value="ECO:0007669"/>
    <property type="project" value="UniProtKB-KW"/>
</dbReference>
<evidence type="ECO:0000256" key="7">
    <source>
        <dbReference type="ARBA" id="ARBA00023016"/>
    </source>
</evidence>
<dbReference type="InterPro" id="IPR038570">
    <property type="entry name" value="HicA_sf"/>
</dbReference>
<evidence type="ECO:0000256" key="6">
    <source>
        <dbReference type="ARBA" id="ARBA00022884"/>
    </source>
</evidence>
<keyword evidence="5" id="KW-0378">Hydrolase</keyword>
<dbReference type="EMBL" id="DTMM01000209">
    <property type="protein sequence ID" value="HFT94166.1"/>
    <property type="molecule type" value="Genomic_DNA"/>
</dbReference>
<evidence type="ECO:0000256" key="3">
    <source>
        <dbReference type="ARBA" id="ARBA00022722"/>
    </source>
</evidence>
<keyword evidence="7" id="KW-0346">Stress response</keyword>
<dbReference type="AlphaFoldDB" id="A0A7C3LTQ0"/>
<evidence type="ECO:0000256" key="5">
    <source>
        <dbReference type="ARBA" id="ARBA00022801"/>
    </source>
</evidence>